<evidence type="ECO:0000313" key="2">
    <source>
        <dbReference type="EMBL" id="RCW76940.1"/>
    </source>
</evidence>
<evidence type="ECO:0000256" key="1">
    <source>
        <dbReference type="SAM" id="MobiDB-lite"/>
    </source>
</evidence>
<name>A0A368Y9J4_9BACI</name>
<comment type="caution">
    <text evidence="2">The sequence shown here is derived from an EMBL/GenBank/DDBJ whole genome shotgun (WGS) entry which is preliminary data.</text>
</comment>
<dbReference type="AlphaFoldDB" id="A0A368Y9J4"/>
<evidence type="ECO:0000313" key="3">
    <source>
        <dbReference type="Proteomes" id="UP000252585"/>
    </source>
</evidence>
<feature type="compositionally biased region" description="Basic and acidic residues" evidence="1">
    <location>
        <begin position="1"/>
        <end position="13"/>
    </location>
</feature>
<reference evidence="2 3" key="1">
    <citation type="submission" date="2018-07" db="EMBL/GenBank/DDBJ databases">
        <title>Genomic Encyclopedia of Type Strains, Phase IV (KMG-IV): sequencing the most valuable type-strain genomes for metagenomic binning, comparative biology and taxonomic classification.</title>
        <authorList>
            <person name="Goeker M."/>
        </authorList>
    </citation>
    <scope>NUCLEOTIDE SEQUENCE [LARGE SCALE GENOMIC DNA]</scope>
    <source>
        <strain evidence="2 3">DSM 27696</strain>
    </source>
</reference>
<feature type="region of interest" description="Disordered" evidence="1">
    <location>
        <begin position="1"/>
        <end position="30"/>
    </location>
</feature>
<protein>
    <submittedName>
        <fullName evidence="2">Uncharacterized protein</fullName>
    </submittedName>
</protein>
<keyword evidence="3" id="KW-1185">Reference proteome</keyword>
<dbReference type="Proteomes" id="UP000252585">
    <property type="component" value="Unassembled WGS sequence"/>
</dbReference>
<sequence length="30" mass="3573">MSFEIREMVKEDTEQVQDVAKKAGMKRMKE</sequence>
<organism evidence="2 3">
    <name type="scientific">Saliterribacillus persicus</name>
    <dbReference type="NCBI Taxonomy" id="930114"/>
    <lineage>
        <taxon>Bacteria</taxon>
        <taxon>Bacillati</taxon>
        <taxon>Bacillota</taxon>
        <taxon>Bacilli</taxon>
        <taxon>Bacillales</taxon>
        <taxon>Bacillaceae</taxon>
        <taxon>Saliterribacillus</taxon>
    </lineage>
</organism>
<gene>
    <name evidence="2" type="ORF">DFR57_102215</name>
</gene>
<proteinExistence type="predicted"/>
<dbReference type="EMBL" id="QPJJ01000002">
    <property type="protein sequence ID" value="RCW76940.1"/>
    <property type="molecule type" value="Genomic_DNA"/>
</dbReference>
<accession>A0A368Y9J4</accession>